<evidence type="ECO:0000256" key="2">
    <source>
        <dbReference type="ARBA" id="ARBA00009992"/>
    </source>
</evidence>
<name>A0A433SHD8_9BURK</name>
<dbReference type="Pfam" id="PF09021">
    <property type="entry name" value="HutP"/>
    <property type="match status" value="1"/>
</dbReference>
<comment type="caution">
    <text evidence="7">The sequence shown here is derived from an EMBL/GenBank/DDBJ whole genome shotgun (WGS) entry which is preliminary data.</text>
</comment>
<proteinExistence type="inferred from homology"/>
<dbReference type="EMBL" id="PQSP01000001">
    <property type="protein sequence ID" value="RUS68126.1"/>
    <property type="molecule type" value="Genomic_DNA"/>
</dbReference>
<evidence type="ECO:0000256" key="3">
    <source>
        <dbReference type="ARBA" id="ARBA00019377"/>
    </source>
</evidence>
<keyword evidence="5" id="KW-0805">Transcription regulation</keyword>
<evidence type="ECO:0000313" key="7">
    <source>
        <dbReference type="EMBL" id="RUS68126.1"/>
    </source>
</evidence>
<dbReference type="InterPro" id="IPR036482">
    <property type="entry name" value="Regulatory_HutP_sf"/>
</dbReference>
<comment type="function">
    <text evidence="1">Antiterminator that binds to cis-acting regulatory sequences on the mRNA in the presence of histidine, thereby suppressing transcription termination and activating the hut operon for histidine utilization.</text>
</comment>
<keyword evidence="6" id="KW-0804">Transcription</keyword>
<dbReference type="InterPro" id="IPR015111">
    <property type="entry name" value="Regulatory_HutP"/>
</dbReference>
<evidence type="ECO:0000256" key="1">
    <source>
        <dbReference type="ARBA" id="ARBA00002945"/>
    </source>
</evidence>
<gene>
    <name evidence="7" type="primary">hutP</name>
    <name evidence="7" type="ORF">CUZ56_00611</name>
</gene>
<dbReference type="SUPFAM" id="SSF111064">
    <property type="entry name" value="Hut operon positive regulatory protein HutP"/>
    <property type="match status" value="1"/>
</dbReference>
<keyword evidence="8" id="KW-1185">Reference proteome</keyword>
<protein>
    <recommendedName>
        <fullName evidence="3">Hut operon positive regulatory protein</fullName>
    </recommendedName>
</protein>
<dbReference type="OrthoDB" id="1724774at2"/>
<dbReference type="GO" id="GO:0003723">
    <property type="term" value="F:RNA binding"/>
    <property type="evidence" value="ECO:0007669"/>
    <property type="project" value="UniProtKB-KW"/>
</dbReference>
<dbReference type="AlphaFoldDB" id="A0A433SHD8"/>
<evidence type="ECO:0000313" key="8">
    <source>
        <dbReference type="Proteomes" id="UP000286947"/>
    </source>
</evidence>
<keyword evidence="4" id="KW-0694">RNA-binding</keyword>
<comment type="similarity">
    <text evidence="2">Belongs to the HutP family.</text>
</comment>
<accession>A0A433SHD8</accession>
<evidence type="ECO:0000256" key="5">
    <source>
        <dbReference type="ARBA" id="ARBA00023015"/>
    </source>
</evidence>
<reference evidence="7 8" key="1">
    <citation type="submission" date="2018-01" db="EMBL/GenBank/DDBJ databases">
        <title>Saezia sanguinis gen. nov., sp. nov., in the order Burkholderiales isolated from human blood.</title>
        <authorList>
            <person name="Medina-Pascual M.J."/>
            <person name="Valdezate S."/>
            <person name="Monzon S."/>
            <person name="Cuesta I."/>
            <person name="Carrasco G."/>
            <person name="Villalon P."/>
            <person name="Saez-Nieto J.A."/>
        </authorList>
    </citation>
    <scope>NUCLEOTIDE SEQUENCE [LARGE SCALE GENOMIC DNA]</scope>
    <source>
        <strain evidence="7 8">CNM695-12</strain>
    </source>
</reference>
<dbReference type="RefSeq" id="WP_126978033.1">
    <property type="nucleotide sequence ID" value="NZ_PQSP01000001.1"/>
</dbReference>
<dbReference type="Proteomes" id="UP000286947">
    <property type="component" value="Unassembled WGS sequence"/>
</dbReference>
<dbReference type="Gene3D" id="3.40.1510.10">
    <property type="entry name" value="Hut operon regulatory protein HutP"/>
    <property type="match status" value="1"/>
</dbReference>
<organism evidence="7 8">
    <name type="scientific">Saezia sanguinis</name>
    <dbReference type="NCBI Taxonomy" id="1965230"/>
    <lineage>
        <taxon>Bacteria</taxon>
        <taxon>Pseudomonadati</taxon>
        <taxon>Pseudomonadota</taxon>
        <taxon>Betaproteobacteria</taxon>
        <taxon>Burkholderiales</taxon>
        <taxon>Saeziaceae</taxon>
        <taxon>Saezia</taxon>
    </lineage>
</organism>
<sequence length="141" mass="15116">MLGINHTTPIGKLALVLAMSEGEEEEKRIKEFIHTIDHTTGAATFITGMSNKITASYAKIIVNTALSSGVIAKHPGQVHAVIHASLEALHAMISLPSVSTSLKVKIGMVSNKKWVAIAAYGYSAFSVYTNHERCGLGMMHL</sequence>
<evidence type="ECO:0000256" key="4">
    <source>
        <dbReference type="ARBA" id="ARBA00022884"/>
    </source>
</evidence>
<evidence type="ECO:0000256" key="6">
    <source>
        <dbReference type="ARBA" id="ARBA00023163"/>
    </source>
</evidence>